<gene>
    <name evidence="2" type="ORF">OEZ85_010379</name>
</gene>
<evidence type="ECO:0000313" key="2">
    <source>
        <dbReference type="EMBL" id="WIA10175.1"/>
    </source>
</evidence>
<feature type="region of interest" description="Disordered" evidence="1">
    <location>
        <begin position="93"/>
        <end position="114"/>
    </location>
</feature>
<keyword evidence="3" id="KW-1185">Reference proteome</keyword>
<dbReference type="EMBL" id="CP126209">
    <property type="protein sequence ID" value="WIA10175.1"/>
    <property type="molecule type" value="Genomic_DNA"/>
</dbReference>
<evidence type="ECO:0000313" key="3">
    <source>
        <dbReference type="Proteomes" id="UP001244341"/>
    </source>
</evidence>
<dbReference type="Proteomes" id="UP001244341">
    <property type="component" value="Chromosome 2b"/>
</dbReference>
<evidence type="ECO:0000256" key="1">
    <source>
        <dbReference type="SAM" id="MobiDB-lite"/>
    </source>
</evidence>
<proteinExistence type="predicted"/>
<organism evidence="2 3">
    <name type="scientific">Tetradesmus obliquus</name>
    <name type="common">Green alga</name>
    <name type="synonym">Acutodesmus obliquus</name>
    <dbReference type="NCBI Taxonomy" id="3088"/>
    <lineage>
        <taxon>Eukaryota</taxon>
        <taxon>Viridiplantae</taxon>
        <taxon>Chlorophyta</taxon>
        <taxon>core chlorophytes</taxon>
        <taxon>Chlorophyceae</taxon>
        <taxon>CS clade</taxon>
        <taxon>Sphaeropleales</taxon>
        <taxon>Scenedesmaceae</taxon>
        <taxon>Tetradesmus</taxon>
    </lineage>
</organism>
<reference evidence="2 3" key="1">
    <citation type="submission" date="2023-05" db="EMBL/GenBank/DDBJ databases">
        <title>A 100% complete, gapless, phased diploid assembly of the Scenedesmus obliquus UTEX 3031 genome.</title>
        <authorList>
            <person name="Biondi T.C."/>
            <person name="Hanschen E.R."/>
            <person name="Kwon T."/>
            <person name="Eng W."/>
            <person name="Kruse C.P.S."/>
            <person name="Koehler S.I."/>
            <person name="Kunde Y."/>
            <person name="Gleasner C.D."/>
            <person name="You Mak K.T."/>
            <person name="Polle J."/>
            <person name="Hovde B.T."/>
            <person name="Starkenburg S.R."/>
        </authorList>
    </citation>
    <scope>NUCLEOTIDE SEQUENCE [LARGE SCALE GENOMIC DNA]</scope>
    <source>
        <strain evidence="2 3">DOE0152z</strain>
    </source>
</reference>
<protein>
    <submittedName>
        <fullName evidence="2">Uncharacterized protein</fullName>
    </submittedName>
</protein>
<name>A0ABY8TMG8_TETOB</name>
<accession>A0ABY8TMG8</accession>
<sequence>MSEAATLDSVEAVVALESAGDASLPASKQSLHTQQVEQRHKKKEMRVSCPNFFCCTAPKCKESSSPAAVATAAPCTAHSCVCEQPCVGPQSCPGSTAAAKPRHSNPFASPLQQQQSGEVLQAMQSCKSGQLQPGASQQLSGILSEDWFETRSMFSEAFSLEQQLSEQLLAAQQQASMPAPAPALQLQQAGPWVPETPLLFAEPGLRFIPVPAVTGFAGFWEVDSKRSTPHPQPIDIMNNVSFIVKKVHQSIHAMVLGESEGQLTLAARPGFLPPGLPASYCEVYDKTNKTDSTWTPRRDMRLGSCAGKLYMTDSDMLILRVEARPPFHRGRIDTISEAYITKEEGGQVLVSRMCCMDLATGKRATQLQVARLRRGST</sequence>